<evidence type="ECO:0000313" key="2">
    <source>
        <dbReference type="EMBL" id="MCR4450498.1"/>
    </source>
</evidence>
<name>A0A653L2C6_AERVE</name>
<accession>A0A6S5WW59</accession>
<evidence type="ECO:0000313" key="3">
    <source>
        <dbReference type="EMBL" id="VXA85065.1"/>
    </source>
</evidence>
<organism evidence="3 4">
    <name type="scientific">Aeromonas veronii</name>
    <dbReference type="NCBI Taxonomy" id="654"/>
    <lineage>
        <taxon>Bacteria</taxon>
        <taxon>Pseudomonadati</taxon>
        <taxon>Pseudomonadota</taxon>
        <taxon>Gammaproteobacteria</taxon>
        <taxon>Aeromonadales</taxon>
        <taxon>Aeromonadaceae</taxon>
        <taxon>Aeromonas</taxon>
    </lineage>
</organism>
<evidence type="ECO:0000256" key="1">
    <source>
        <dbReference type="SAM" id="MobiDB-lite"/>
    </source>
</evidence>
<sequence>MIIAPIHIDTPVCTVENFSERSGLTQRTIENYVRAGRIPIMPKQGRSEKVLINLVLYTQQAMNQPGLEPAPAPVRRPRVSRKQRDESHV</sequence>
<reference evidence="2" key="2">
    <citation type="submission" date="2022-08" db="EMBL/GenBank/DDBJ databases">
        <title>A global survey of hypervirulent Aeromonas hydrophila identified this emerging pathogen in farmed fish in the lower Mekong River basin.</title>
        <authorList>
            <person name="Xu T."/>
            <person name="Rasmussen-Ivey C.R."/>
            <person name="Moen F.S."/>
            <person name="Fernandez Bravo A."/>
            <person name="Lamy B."/>
            <person name="Beaz-Hidalgo R."/>
            <person name="Khan C.D."/>
            <person name="Castro Escarpulli G."/>
            <person name="Yasin I.S.M."/>
            <person name="Figueras M.J."/>
            <person name="Azzam Sayuti M."/>
            <person name="Karim M.M."/>
            <person name="Alam K.M."/>
            <person name="Le T.T.T."/>
            <person name="Thao N.H.P."/>
            <person name="Addo S."/>
            <person name="Duodu S."/>
            <person name="Ali S."/>
            <person name="Mey S."/>
            <person name="Somony T."/>
            <person name="Liles M.R."/>
        </authorList>
    </citation>
    <scope>NUCLEOTIDE SEQUENCE</scope>
    <source>
        <strain evidence="2">0.14</strain>
    </source>
</reference>
<dbReference type="RefSeq" id="WP_075111819.1">
    <property type="nucleotide sequence ID" value="NZ_JAEHIF010000005.1"/>
</dbReference>
<dbReference type="Proteomes" id="UP000439123">
    <property type="component" value="Unassembled WGS sequence"/>
</dbReference>
<feature type="region of interest" description="Disordered" evidence="1">
    <location>
        <begin position="64"/>
        <end position="89"/>
    </location>
</feature>
<dbReference type="AlphaFoldDB" id="A0A653L2C6"/>
<dbReference type="EMBL" id="CABWLC010000012">
    <property type="protein sequence ID" value="VXA85065.1"/>
    <property type="molecule type" value="Genomic_DNA"/>
</dbReference>
<protein>
    <submittedName>
        <fullName evidence="3">Regulator</fullName>
    </submittedName>
</protein>
<dbReference type="EMBL" id="JANLFC010000068">
    <property type="protein sequence ID" value="MCR4450498.1"/>
    <property type="molecule type" value="Genomic_DNA"/>
</dbReference>
<accession>A0A653L2C6</accession>
<dbReference type="Proteomes" id="UP001204061">
    <property type="component" value="Unassembled WGS sequence"/>
</dbReference>
<proteinExistence type="predicted"/>
<evidence type="ECO:0000313" key="4">
    <source>
        <dbReference type="Proteomes" id="UP000439123"/>
    </source>
</evidence>
<gene>
    <name evidence="3" type="ORF">AERO8C_20215</name>
    <name evidence="2" type="ORF">NS965_19115</name>
</gene>
<reference evidence="3 4" key="1">
    <citation type="submission" date="2019-10" db="EMBL/GenBank/DDBJ databases">
        <authorList>
            <person name="Karimi E."/>
        </authorList>
    </citation>
    <scope>NUCLEOTIDE SEQUENCE [LARGE SCALE GENOMIC DNA]</scope>
    <source>
        <strain evidence="3">Aeromonas sp. 8C</strain>
    </source>
</reference>